<keyword evidence="1" id="KW-0812">Transmembrane</keyword>
<dbReference type="GO" id="GO:0016301">
    <property type="term" value="F:kinase activity"/>
    <property type="evidence" value="ECO:0007669"/>
    <property type="project" value="UniProtKB-KW"/>
</dbReference>
<organism evidence="3 4">
    <name type="scientific">Armillaria tabescens</name>
    <name type="common">Ringless honey mushroom</name>
    <name type="synonym">Agaricus tabescens</name>
    <dbReference type="NCBI Taxonomy" id="1929756"/>
    <lineage>
        <taxon>Eukaryota</taxon>
        <taxon>Fungi</taxon>
        <taxon>Dikarya</taxon>
        <taxon>Basidiomycota</taxon>
        <taxon>Agaricomycotina</taxon>
        <taxon>Agaricomycetes</taxon>
        <taxon>Agaricomycetidae</taxon>
        <taxon>Agaricales</taxon>
        <taxon>Marasmiineae</taxon>
        <taxon>Physalacriaceae</taxon>
        <taxon>Desarmillaria</taxon>
    </lineage>
</organism>
<evidence type="ECO:0000256" key="1">
    <source>
        <dbReference type="SAM" id="Phobius"/>
    </source>
</evidence>
<dbReference type="InterPro" id="IPR002575">
    <property type="entry name" value="Aminoglycoside_PTrfase"/>
</dbReference>
<gene>
    <name evidence="3" type="ORF">EV420DRAFT_1619186</name>
</gene>
<dbReference type="Pfam" id="PF01636">
    <property type="entry name" value="APH"/>
    <property type="match status" value="1"/>
</dbReference>
<evidence type="ECO:0000313" key="4">
    <source>
        <dbReference type="Proteomes" id="UP001175211"/>
    </source>
</evidence>
<reference evidence="3" key="1">
    <citation type="submission" date="2023-06" db="EMBL/GenBank/DDBJ databases">
        <authorList>
            <consortium name="Lawrence Berkeley National Laboratory"/>
            <person name="Ahrendt S."/>
            <person name="Sahu N."/>
            <person name="Indic B."/>
            <person name="Wong-Bajracharya J."/>
            <person name="Merenyi Z."/>
            <person name="Ke H.-M."/>
            <person name="Monk M."/>
            <person name="Kocsube S."/>
            <person name="Drula E."/>
            <person name="Lipzen A."/>
            <person name="Balint B."/>
            <person name="Henrissat B."/>
            <person name="Andreopoulos B."/>
            <person name="Martin F.M."/>
            <person name="Harder C.B."/>
            <person name="Rigling D."/>
            <person name="Ford K.L."/>
            <person name="Foster G.D."/>
            <person name="Pangilinan J."/>
            <person name="Papanicolaou A."/>
            <person name="Barry K."/>
            <person name="LaButti K."/>
            <person name="Viragh M."/>
            <person name="Koriabine M."/>
            <person name="Yan M."/>
            <person name="Riley R."/>
            <person name="Champramary S."/>
            <person name="Plett K.L."/>
            <person name="Tsai I.J."/>
            <person name="Slot J."/>
            <person name="Sipos G."/>
            <person name="Plett J."/>
            <person name="Nagy L.G."/>
            <person name="Grigoriev I.V."/>
        </authorList>
    </citation>
    <scope>NUCLEOTIDE SEQUENCE</scope>
    <source>
        <strain evidence="3">CCBAS 213</strain>
    </source>
</reference>
<dbReference type="PANTHER" id="PTHR21310">
    <property type="entry name" value="AMINOGLYCOSIDE PHOSPHOTRANSFERASE-RELATED-RELATED"/>
    <property type="match status" value="1"/>
</dbReference>
<dbReference type="PANTHER" id="PTHR21310:SF48">
    <property type="entry name" value="AMINOGLYCOSIDE PHOSPHOTRANSFERASE DOMAIN-CONTAINING PROTEIN"/>
    <property type="match status" value="1"/>
</dbReference>
<dbReference type="Proteomes" id="UP001175211">
    <property type="component" value="Unassembled WGS sequence"/>
</dbReference>
<keyword evidence="3" id="KW-0808">Transferase</keyword>
<dbReference type="GeneID" id="85358999"/>
<dbReference type="RefSeq" id="XP_060333393.1">
    <property type="nucleotide sequence ID" value="XM_060475451.1"/>
</dbReference>
<dbReference type="InterPro" id="IPR011009">
    <property type="entry name" value="Kinase-like_dom_sf"/>
</dbReference>
<proteinExistence type="predicted"/>
<feature type="transmembrane region" description="Helical" evidence="1">
    <location>
        <begin position="99"/>
        <end position="116"/>
    </location>
</feature>
<name>A0AA39TWJ7_ARMTA</name>
<dbReference type="Gene3D" id="3.30.200.150">
    <property type="match status" value="1"/>
</dbReference>
<accession>A0AA39TWJ7</accession>
<keyword evidence="1" id="KW-1133">Transmembrane helix</keyword>
<dbReference type="AlphaFoldDB" id="A0AA39TWJ7"/>
<keyword evidence="1" id="KW-0472">Membrane</keyword>
<keyword evidence="3" id="KW-0418">Kinase</keyword>
<evidence type="ECO:0000259" key="2">
    <source>
        <dbReference type="Pfam" id="PF01636"/>
    </source>
</evidence>
<dbReference type="EMBL" id="JAUEPS010000010">
    <property type="protein sequence ID" value="KAK0461655.1"/>
    <property type="molecule type" value="Genomic_DNA"/>
</dbReference>
<protein>
    <submittedName>
        <fullName evidence="3">Kinase-like protein</fullName>
    </submittedName>
</protein>
<evidence type="ECO:0000313" key="3">
    <source>
        <dbReference type="EMBL" id="KAK0461655.1"/>
    </source>
</evidence>
<keyword evidence="4" id="KW-1185">Reference proteome</keyword>
<sequence length="367" mass="41577">MTDRGYRNLNNSVLRLLSNALKDDPTVDLKKVLHKACTTLHIQERLKKRLKDKSPAVLFFAIGIKSTLSRCQGGGAVRTRNDIIFLHTFLRRRPCFHRALFTCYLLEFTIYLMYHWTSTIIHRISAGTPIGEGSSRTVVQISNDVVVKVGKDLDHDESGFLKFLAEQVPGVPAPRVLGLITIGSTSYMFMTRIRGTTLEQRWPTLSEEVKKSIRTTLDHILQLLRSVAVLHGAPLGSPCGRRLCKDVRMSTRTGLRSIYDETDFDDFLLTSPSPRASQGYRNWLRSLMRDDHHIDLTHGDFHPRNIVVGDGPDGITTAVNTRAITDPSDWWDHLPETILGCERDVAVDRLLERTGTWRVFAYLVVPC</sequence>
<dbReference type="SUPFAM" id="SSF56112">
    <property type="entry name" value="Protein kinase-like (PK-like)"/>
    <property type="match status" value="1"/>
</dbReference>
<dbReference type="Gene3D" id="3.90.1200.10">
    <property type="match status" value="1"/>
</dbReference>
<feature type="domain" description="Aminoglycoside phosphotransferase" evidence="2">
    <location>
        <begin position="128"/>
        <end position="315"/>
    </location>
</feature>
<dbReference type="InterPro" id="IPR051678">
    <property type="entry name" value="AGP_Transferase"/>
</dbReference>
<comment type="caution">
    <text evidence="3">The sequence shown here is derived from an EMBL/GenBank/DDBJ whole genome shotgun (WGS) entry which is preliminary data.</text>
</comment>